<sequence length="1170" mass="127835">MTRSFPFDCVVVTSPDAASAESSNGAVEFLKRYLKETYEQEIRIVSTFDPFGARCGSGGGTIAALEYASPDESILVLHAGGDSSRCPTQMILGKAWTNLPHPKYRNPTIWLVDQLVDLCSVAQFPKGTMVVAATDCLLKFFDSGGKLPTCNAEYSANTVIGVAVPALLTTAKNHGVYIMSEPTGEISSDQALRIENPLAVWQKPSIEKLVSTEDPANASFEDSFGDRRAWIDTGLVIFLPGAAARLFKLADTGLSRCTRKGLETMYKGEQSKSSQSLEVFAKANALKVDLYTDILHNLSWPGQGAKKDNSTNPFEEMFSDLPLRILLAPKGAFLHLGTSSELLSFMTHSVYPELQSRSDLPSDLGHFSFFQSSFQCLDCPKQTKSVALHSTFPPSTSIGTGSLVEYCDLAKYVAVTIGDNCILSGWKDLGEGESSLMIPSNICVQQLTPNAETGDSNETVFMVYGTNDSIKSPREDSTLYGVPVDDFQQLSGNLLDELGWPSGTGMWTARIHPRVRAGTSFEAVFGWLKDIRDSKQSFLQNESFQLWRQSPRVSLKELHGISDANAEWAFRRNLELAVLRRQQADFIPSLQKALTQRSHDEVCDVQWLYELGEDEAEKELSRLLEALEDSFLSEIEVENYDICGRSLMLASVLVSEFLTSRKKVLVKKEADQDQIGPSVARTIMAPSSVQKDPKSHSKQALCTLKEERRNCESAFNLLFLEEYSEILEMIALKMNEMCVCQVSDSASEELVRRREGPSFGVWVIASSPVRIDIAGGWSDTPPICYEYGGSVTGMAVLVDDHMPLSCRCRIVPEKSGLLLRSESRELGTGSLSSAIEVEVSDIQHLGDFRDPRADCALLKAALIVLNLAKEADIESGARIQDLLDKFCSSTESTRLEVVTTSLLPQGSGMGTSSILAGCILGAVAKCVGIGDLDENQVVNAVLMAEQLLSSGGGWQDQANGLVPGIKTLRSRANELPVSVSIEKLPVDTNSLSILEKRLVLVFTGKTRLAKGILQKVLRRWARRESDVLDTVKGLVECSEHARSLLLEGRVDELGGILTTYAELKVKMAGEDAGVEPDVVKKLVQHLTEKAAITGHALCGAGGGGFLAMLASPSFDKNSIQSLVETELSPQAERALFTWHSCKISDTGMKVSILRPKDISASDFDLTWHRL</sequence>
<evidence type="ECO:0000256" key="1">
    <source>
        <dbReference type="ARBA" id="ARBA00022679"/>
    </source>
</evidence>
<keyword evidence="4" id="KW-0067">ATP-binding</keyword>
<name>A0AAD2CDW4_9STRA</name>
<evidence type="ECO:0000259" key="6">
    <source>
        <dbReference type="Pfam" id="PF07959"/>
    </source>
</evidence>
<dbReference type="AlphaFoldDB" id="A0AAD2CDW4"/>
<dbReference type="PANTHER" id="PTHR32463">
    <property type="entry name" value="L-FUCOSE KINASE"/>
    <property type="match status" value="1"/>
</dbReference>
<dbReference type="SUPFAM" id="SSF55060">
    <property type="entry name" value="GHMP Kinase, C-terminal domain"/>
    <property type="match status" value="1"/>
</dbReference>
<organism evidence="7 8">
    <name type="scientific">Cylindrotheca closterium</name>
    <dbReference type="NCBI Taxonomy" id="2856"/>
    <lineage>
        <taxon>Eukaryota</taxon>
        <taxon>Sar</taxon>
        <taxon>Stramenopiles</taxon>
        <taxon>Ochrophyta</taxon>
        <taxon>Bacillariophyta</taxon>
        <taxon>Bacillariophyceae</taxon>
        <taxon>Bacillariophycidae</taxon>
        <taxon>Bacillariales</taxon>
        <taxon>Bacillariaceae</taxon>
        <taxon>Cylindrotheca</taxon>
    </lineage>
</organism>
<evidence type="ECO:0000313" key="7">
    <source>
        <dbReference type="EMBL" id="CAJ1922734.1"/>
    </source>
</evidence>
<dbReference type="EMBL" id="CAKOGP040000002">
    <property type="protein sequence ID" value="CAJ1922734.1"/>
    <property type="molecule type" value="Genomic_DNA"/>
</dbReference>
<keyword evidence="3" id="KW-0418">Kinase</keyword>
<keyword evidence="2" id="KW-0547">Nucleotide-binding</keyword>
<dbReference type="InterPro" id="IPR012887">
    <property type="entry name" value="GDP_fucose_pyrophosphorylase"/>
</dbReference>
<evidence type="ECO:0008006" key="9">
    <source>
        <dbReference type="Google" id="ProtNLM"/>
    </source>
</evidence>
<dbReference type="Pfam" id="PF00288">
    <property type="entry name" value="GHMP_kinases_N"/>
    <property type="match status" value="1"/>
</dbReference>
<evidence type="ECO:0000256" key="3">
    <source>
        <dbReference type="ARBA" id="ARBA00022777"/>
    </source>
</evidence>
<dbReference type="InterPro" id="IPR020568">
    <property type="entry name" value="Ribosomal_Su5_D2-typ_SF"/>
</dbReference>
<dbReference type="GO" id="GO:0050201">
    <property type="term" value="F:fucokinase activity"/>
    <property type="evidence" value="ECO:0007669"/>
    <property type="project" value="TreeGrafter"/>
</dbReference>
<evidence type="ECO:0000256" key="4">
    <source>
        <dbReference type="ARBA" id="ARBA00022840"/>
    </source>
</evidence>
<gene>
    <name evidence="7" type="ORF">CYCCA115_LOCUS992</name>
</gene>
<accession>A0AAD2CDW4</accession>
<protein>
    <recommendedName>
        <fullName evidence="9">Fucokinase</fullName>
    </recommendedName>
</protein>
<comment type="caution">
    <text evidence="7">The sequence shown here is derived from an EMBL/GenBank/DDBJ whole genome shotgun (WGS) entry which is preliminary data.</text>
</comment>
<dbReference type="Pfam" id="PF07959">
    <property type="entry name" value="Fucose_pyrophosphorylase"/>
    <property type="match status" value="1"/>
</dbReference>
<dbReference type="GO" id="GO:0042352">
    <property type="term" value="P:GDP-L-fucose salvage"/>
    <property type="evidence" value="ECO:0007669"/>
    <property type="project" value="TreeGrafter"/>
</dbReference>
<keyword evidence="8" id="KW-1185">Reference proteome</keyword>
<reference evidence="7" key="1">
    <citation type="submission" date="2023-08" db="EMBL/GenBank/DDBJ databases">
        <authorList>
            <person name="Audoor S."/>
            <person name="Bilcke G."/>
        </authorList>
    </citation>
    <scope>NUCLEOTIDE SEQUENCE</scope>
</reference>
<feature type="domain" description="GHMP kinase N-terminal" evidence="5">
    <location>
        <begin position="885"/>
        <end position="958"/>
    </location>
</feature>
<keyword evidence="1" id="KW-0808">Transferase</keyword>
<feature type="domain" description="GDP-fucose pyrophosphorylase" evidence="6">
    <location>
        <begin position="73"/>
        <end position="514"/>
    </location>
</feature>
<dbReference type="SUPFAM" id="SSF54211">
    <property type="entry name" value="Ribosomal protein S5 domain 2-like"/>
    <property type="match status" value="1"/>
</dbReference>
<dbReference type="Proteomes" id="UP001295423">
    <property type="component" value="Unassembled WGS sequence"/>
</dbReference>
<evidence type="ECO:0000313" key="8">
    <source>
        <dbReference type="Proteomes" id="UP001295423"/>
    </source>
</evidence>
<dbReference type="InterPro" id="IPR052203">
    <property type="entry name" value="GHMP_Kinase-Related"/>
</dbReference>
<dbReference type="GO" id="GO:0005524">
    <property type="term" value="F:ATP binding"/>
    <property type="evidence" value="ECO:0007669"/>
    <property type="project" value="UniProtKB-KW"/>
</dbReference>
<dbReference type="InterPro" id="IPR036554">
    <property type="entry name" value="GHMP_kinase_C_sf"/>
</dbReference>
<proteinExistence type="predicted"/>
<dbReference type="Gene3D" id="3.30.230.120">
    <property type="match status" value="1"/>
</dbReference>
<dbReference type="PANTHER" id="PTHR32463:SF0">
    <property type="entry name" value="L-FUCOSE KINASE"/>
    <property type="match status" value="1"/>
</dbReference>
<evidence type="ECO:0000259" key="5">
    <source>
        <dbReference type="Pfam" id="PF00288"/>
    </source>
</evidence>
<evidence type="ECO:0000256" key="2">
    <source>
        <dbReference type="ARBA" id="ARBA00022741"/>
    </source>
</evidence>
<dbReference type="InterPro" id="IPR006204">
    <property type="entry name" value="GHMP_kinase_N_dom"/>
</dbReference>